<comment type="caution">
    <text evidence="4">The sequence shown here is derived from an EMBL/GenBank/DDBJ whole genome shotgun (WGS) entry which is preliminary data.</text>
</comment>
<keyword evidence="1" id="KW-0732">Signal</keyword>
<dbReference type="AlphaFoldDB" id="A0A268EQZ3"/>
<gene>
    <name evidence="4" type="ORF">CHH67_15140</name>
</gene>
<feature type="domain" description="SGNH hydrolase-type esterase" evidence="3">
    <location>
        <begin position="46"/>
        <end position="279"/>
    </location>
</feature>
<dbReference type="OrthoDB" id="2987164at2"/>
<dbReference type="InterPro" id="IPR013830">
    <property type="entry name" value="SGNH_hydro"/>
</dbReference>
<dbReference type="InterPro" id="IPR036514">
    <property type="entry name" value="SGNH_hydro_sf"/>
</dbReference>
<dbReference type="Gene3D" id="3.30.457.10">
    <property type="entry name" value="Copper amine oxidase-like, N-terminal domain"/>
    <property type="match status" value="1"/>
</dbReference>
<feature type="chain" id="PRO_5038639391" evidence="1">
    <location>
        <begin position="28"/>
        <end position="421"/>
    </location>
</feature>
<evidence type="ECO:0000259" key="3">
    <source>
        <dbReference type="Pfam" id="PF13472"/>
    </source>
</evidence>
<dbReference type="SUPFAM" id="SSF55383">
    <property type="entry name" value="Copper amine oxidase, domain N"/>
    <property type="match status" value="1"/>
</dbReference>
<dbReference type="Gene3D" id="3.40.50.1110">
    <property type="entry name" value="SGNH hydrolase"/>
    <property type="match status" value="1"/>
</dbReference>
<dbReference type="PANTHER" id="PTHR30383:SF5">
    <property type="entry name" value="SGNH HYDROLASE-TYPE ESTERASE DOMAIN-CONTAINING PROTEIN"/>
    <property type="match status" value="1"/>
</dbReference>
<dbReference type="SUPFAM" id="SSF52266">
    <property type="entry name" value="SGNH hydrolase"/>
    <property type="match status" value="1"/>
</dbReference>
<dbReference type="PANTHER" id="PTHR30383">
    <property type="entry name" value="THIOESTERASE 1/PROTEASE 1/LYSOPHOSPHOLIPASE L1"/>
    <property type="match status" value="1"/>
</dbReference>
<evidence type="ECO:0000256" key="1">
    <source>
        <dbReference type="SAM" id="SignalP"/>
    </source>
</evidence>
<dbReference type="InterPro" id="IPR036582">
    <property type="entry name" value="Mao_N_sf"/>
</dbReference>
<dbReference type="Proteomes" id="UP000215596">
    <property type="component" value="Unassembled WGS sequence"/>
</dbReference>
<proteinExistence type="predicted"/>
<dbReference type="Pfam" id="PF07833">
    <property type="entry name" value="Cu_amine_oxidN1"/>
    <property type="match status" value="1"/>
</dbReference>
<reference evidence="4 5" key="1">
    <citation type="submission" date="2017-07" db="EMBL/GenBank/DDBJ databases">
        <title>Isolation and whole genome analysis of endospore-forming bacteria from heroin.</title>
        <authorList>
            <person name="Kalinowski J."/>
            <person name="Ahrens B."/>
            <person name="Al-Dilaimi A."/>
            <person name="Winkler A."/>
            <person name="Wibberg D."/>
            <person name="Schleenbecker U."/>
            <person name="Ruckert C."/>
            <person name="Wolfel R."/>
            <person name="Grass G."/>
        </authorList>
    </citation>
    <scope>NUCLEOTIDE SEQUENCE [LARGE SCALE GENOMIC DNA]</scope>
    <source>
        <strain evidence="4 5">7537-G1</strain>
    </source>
</reference>
<dbReference type="EMBL" id="NPBY01000045">
    <property type="protein sequence ID" value="PAD75540.1"/>
    <property type="molecule type" value="Genomic_DNA"/>
</dbReference>
<dbReference type="GO" id="GO:0004622">
    <property type="term" value="F:phosphatidylcholine lysophospholipase activity"/>
    <property type="evidence" value="ECO:0007669"/>
    <property type="project" value="TreeGrafter"/>
</dbReference>
<protein>
    <submittedName>
        <fullName evidence="4">Copper amine oxidase</fullName>
    </submittedName>
</protein>
<dbReference type="Pfam" id="PF13472">
    <property type="entry name" value="Lipase_GDSL_2"/>
    <property type="match status" value="1"/>
</dbReference>
<dbReference type="InterPro" id="IPR051532">
    <property type="entry name" value="Ester_Hydrolysis_Enzymes"/>
</dbReference>
<dbReference type="InterPro" id="IPR012854">
    <property type="entry name" value="Cu_amine_oxidase-like_N"/>
</dbReference>
<feature type="domain" description="Copper amine oxidase-like N-terminal" evidence="2">
    <location>
        <begin position="309"/>
        <end position="419"/>
    </location>
</feature>
<accession>A0A268EQZ3</accession>
<organism evidence="4 5">
    <name type="scientific">Paenibacillus campinasensis</name>
    <dbReference type="NCBI Taxonomy" id="66347"/>
    <lineage>
        <taxon>Bacteria</taxon>
        <taxon>Bacillati</taxon>
        <taxon>Bacillota</taxon>
        <taxon>Bacilli</taxon>
        <taxon>Bacillales</taxon>
        <taxon>Paenibacillaceae</taxon>
        <taxon>Paenibacillus</taxon>
    </lineage>
</organism>
<name>A0A268EQZ3_9BACL</name>
<sequence>MRKVWKKCVAVAAGAMLLAATWLGPGAASVSANTQLAQQHTYRIVALGDSLTVGYEPGMQPGSRPYGFVERVHEQALYHGRTEVVNLGIGGLKTGGLRNYVRAISEGRTIRAEEIQPGLAQIDPRAQQIGAGAAQLKPVLVQADLITVTIGGNDLIELVHTASDLSEAELTARLQEMFRLYRENVTAVLTQLHALNPDALIVLADQYNPVPKIAGEATYVQLVEATREFTRMIDELAAEFGERGVKIKVAHVAQEFVGSELTMTHILKKDIHPNQYGYETIAKAFARTIWGSYKLSPVPESGQPMRIVVKGEDLITPYQPIMRSNRNYVAIQDIVNAIGAATKWDNKTSSATITYGDQTVVVKIGANTIKVNGADVPIEAPAFLHKVGKEDKTYVPLAAIATGLGLDVQYVAKLRTAFINL</sequence>
<evidence type="ECO:0000259" key="2">
    <source>
        <dbReference type="Pfam" id="PF07833"/>
    </source>
</evidence>
<feature type="signal peptide" evidence="1">
    <location>
        <begin position="1"/>
        <end position="27"/>
    </location>
</feature>
<evidence type="ECO:0000313" key="5">
    <source>
        <dbReference type="Proteomes" id="UP000215596"/>
    </source>
</evidence>
<dbReference type="RefSeq" id="WP_095266030.1">
    <property type="nucleotide sequence ID" value="NZ_NPBY01000045.1"/>
</dbReference>
<evidence type="ECO:0000313" key="4">
    <source>
        <dbReference type="EMBL" id="PAD75540.1"/>
    </source>
</evidence>